<protein>
    <recommendedName>
        <fullName evidence="3">SGNH/GDSL hydrolase family protein</fullName>
    </recommendedName>
</protein>
<dbReference type="EMBL" id="BAABCR010000014">
    <property type="protein sequence ID" value="GAA4029795.1"/>
    <property type="molecule type" value="Genomic_DNA"/>
</dbReference>
<evidence type="ECO:0000313" key="1">
    <source>
        <dbReference type="EMBL" id="GAA4029795.1"/>
    </source>
</evidence>
<dbReference type="InterPro" id="IPR036514">
    <property type="entry name" value="SGNH_hydro_sf"/>
</dbReference>
<proteinExistence type="predicted"/>
<evidence type="ECO:0000313" key="2">
    <source>
        <dbReference type="Proteomes" id="UP001500968"/>
    </source>
</evidence>
<comment type="caution">
    <text evidence="1">The sequence shown here is derived from an EMBL/GenBank/DDBJ whole genome shotgun (WGS) entry which is preliminary data.</text>
</comment>
<dbReference type="SUPFAM" id="SSF52266">
    <property type="entry name" value="SGNH hydrolase"/>
    <property type="match status" value="1"/>
</dbReference>
<accession>A0ABP7TQH8</accession>
<keyword evidence="2" id="KW-1185">Reference proteome</keyword>
<evidence type="ECO:0008006" key="3">
    <source>
        <dbReference type="Google" id="ProtNLM"/>
    </source>
</evidence>
<name>A0ABP7TQH8_9FLAO</name>
<organism evidence="1 2">
    <name type="scientific">Flavobacterium cheonhonense</name>
    <dbReference type="NCBI Taxonomy" id="706185"/>
    <lineage>
        <taxon>Bacteria</taxon>
        <taxon>Pseudomonadati</taxon>
        <taxon>Bacteroidota</taxon>
        <taxon>Flavobacteriia</taxon>
        <taxon>Flavobacteriales</taxon>
        <taxon>Flavobacteriaceae</taxon>
        <taxon>Flavobacterium</taxon>
    </lineage>
</organism>
<dbReference type="Gene3D" id="3.40.50.1110">
    <property type="entry name" value="SGNH hydrolase"/>
    <property type="match status" value="1"/>
</dbReference>
<dbReference type="Proteomes" id="UP001500968">
    <property type="component" value="Unassembled WGS sequence"/>
</dbReference>
<sequence>MFLLLIVLIDLLSGFVFDAMYANSKSGVAYQENQVFNKTKDSILIFGSSRAAFHYRPDLITEQTGLSCYNVGREGMGIYFHYAALLATLERYQPKIIVLDLDFRDVYNRGGSFGEDVFSDLAPFYGKINAEFDSYICRNWYDPLLYQSNLIKYNKKFFNILTANIVKNNDNFKGYIPLKGTWDGKDKVLKGDTFTLSPELINTVHRFIAKAQSHHIEVILVVSPSFKKIKPEFFNIANQIANKHNVKLLNYFDSKDFITNKSLFHDSEHLNEEGAVLFSRQVASQIIPEKR</sequence>
<gene>
    <name evidence="1" type="ORF">GCM10022386_12030</name>
</gene>
<reference evidence="2" key="1">
    <citation type="journal article" date="2019" name="Int. J. Syst. Evol. Microbiol.">
        <title>The Global Catalogue of Microorganisms (GCM) 10K type strain sequencing project: providing services to taxonomists for standard genome sequencing and annotation.</title>
        <authorList>
            <consortium name="The Broad Institute Genomics Platform"/>
            <consortium name="The Broad Institute Genome Sequencing Center for Infectious Disease"/>
            <person name="Wu L."/>
            <person name="Ma J."/>
        </authorList>
    </citation>
    <scope>NUCLEOTIDE SEQUENCE [LARGE SCALE GENOMIC DNA]</scope>
    <source>
        <strain evidence="2">JCM 17064</strain>
    </source>
</reference>